<feature type="compositionally biased region" description="Basic and acidic residues" evidence="13">
    <location>
        <begin position="706"/>
        <end position="735"/>
    </location>
</feature>
<dbReference type="PANTHER" id="PTHR10631">
    <property type="entry name" value="N 2 ,N 2 -DIMETHYLGUANOSINE TRNA METHYLTRANSFERASE"/>
    <property type="match status" value="1"/>
</dbReference>
<evidence type="ECO:0000256" key="2">
    <source>
        <dbReference type="ARBA" id="ARBA00022603"/>
    </source>
</evidence>
<evidence type="ECO:0000256" key="8">
    <source>
        <dbReference type="ARBA" id="ARBA00051897"/>
    </source>
</evidence>
<feature type="compositionally biased region" description="Low complexity" evidence="13">
    <location>
        <begin position="512"/>
        <end position="523"/>
    </location>
</feature>
<gene>
    <name evidence="14" type="primary">TRM1</name>
    <name evidence="14" type="ORF">ALECFALPRED_005378</name>
</gene>
<dbReference type="PROSITE" id="PS51626">
    <property type="entry name" value="SAM_MT_TRM1"/>
    <property type="match status" value="1"/>
</dbReference>
<dbReference type="FunFam" id="3.40.50.150:FF:000051">
    <property type="entry name" value="tRNA (guanine(26)-N(2))-dimethyltransferase"/>
    <property type="match status" value="1"/>
</dbReference>
<dbReference type="GO" id="GO:0002940">
    <property type="term" value="P:tRNA N2-guanine methylation"/>
    <property type="evidence" value="ECO:0007669"/>
    <property type="project" value="TreeGrafter"/>
</dbReference>
<evidence type="ECO:0000256" key="3">
    <source>
        <dbReference type="ARBA" id="ARBA00022679"/>
    </source>
</evidence>
<feature type="compositionally biased region" description="Polar residues" evidence="13">
    <location>
        <begin position="1"/>
        <end position="11"/>
    </location>
</feature>
<dbReference type="OrthoDB" id="6349953at2759"/>
<evidence type="ECO:0000256" key="4">
    <source>
        <dbReference type="ARBA" id="ARBA00022691"/>
    </source>
</evidence>
<protein>
    <recommendedName>
        <fullName evidence="7">tRNA (guanine(26)-N(2))-dimethyltransferase</fullName>
        <ecNumber evidence="7">2.1.1.216</ecNumber>
    </recommendedName>
    <alternativeName>
        <fullName evidence="10">tRNA 2,2-dimethylguanosine-26 methyltransferase</fullName>
    </alternativeName>
    <alternativeName>
        <fullName evidence="9">tRNA(guanine-26,N(2)-N(2)) methyltransferase</fullName>
    </alternativeName>
    <alternativeName>
        <fullName evidence="11">tRNA(m(2,2)G26)dimethyltransferase</fullName>
    </alternativeName>
</protein>
<keyword evidence="2 12" id="KW-0489">Methyltransferase</keyword>
<sequence>MGSLTASTSTDPPGGGPRTPSEITYDGKTYNIAREGMAEILDLKREKDPTSTKNEPQSVFYNPIQQYNRDLSVLAIKVFGEDLAAIRKHQHERREERLAQGKQRGQKRKRPQDGGRKDAEEPVATKNKVDEAAIPPDSAVNGVDLMAESASTQYEAPLTEADGSTQVKGPREVRDDANKEDDMTNGHGIDGVPIDNGTKKGADSHTGRPSFRILDALSATGLRALRYAKEIPMATTITANDHSSSATASIKLNAEHNKLSAKISPTTSNAIEHMHRAAARAATCSMQYNVIDLDPYGTAAPFLDAAVRAIVNGGLLCVTCTDAGVFASHGYLEKTYSQYGGLPLKGPHAHEGGVRLILHAIATSAARYGLAIEPLLSLSIDFYARVFVRIHHSPAEVKFLASKTMVVYNCDAGCGAWAFQHLARAREKRAKNGDMFYNFSPALAPSANTHCEHCGFKTHQAGPMWGGPLHNPHFIQRILDMLPTLDKSIYGTIPRIQGMLSVALNETLEHAPSSSTEPGTSEPVARPIPPSNPASRAHHPFSFLPSALSRVLHCVSPSDAAIRGALMGLGYRTTCSHTKAGSICTDAPWSVIWEVMREWIRQMSPIKEGVLKQGTAGWAIMRKDRGNAMLMGAKNKLRQALENDTITDMAGLKKEVEAVLYRLSKPEEQGKEGENAHGDADGGAESQSTNNAARPAETGVVPDTETENREDGPRDAHPKKLKIVFDEKLGREPQRKRMVRYQPNPRPDWGPMNKARG</sequence>
<evidence type="ECO:0000256" key="13">
    <source>
        <dbReference type="SAM" id="MobiDB-lite"/>
    </source>
</evidence>
<comment type="caution">
    <text evidence="14">The sequence shown here is derived from an EMBL/GenBank/DDBJ whole genome shotgun (WGS) entry which is preliminary data.</text>
</comment>
<keyword evidence="5 12" id="KW-0819">tRNA processing</keyword>
<dbReference type="GO" id="GO:0000049">
    <property type="term" value="F:tRNA binding"/>
    <property type="evidence" value="ECO:0007669"/>
    <property type="project" value="UniProtKB-UniRule"/>
</dbReference>
<organism evidence="14 15">
    <name type="scientific">Alectoria fallacina</name>
    <dbReference type="NCBI Taxonomy" id="1903189"/>
    <lineage>
        <taxon>Eukaryota</taxon>
        <taxon>Fungi</taxon>
        <taxon>Dikarya</taxon>
        <taxon>Ascomycota</taxon>
        <taxon>Pezizomycotina</taxon>
        <taxon>Lecanoromycetes</taxon>
        <taxon>OSLEUM clade</taxon>
        <taxon>Lecanoromycetidae</taxon>
        <taxon>Lecanorales</taxon>
        <taxon>Lecanorineae</taxon>
        <taxon>Parmeliaceae</taxon>
        <taxon>Alectoria</taxon>
    </lineage>
</organism>
<reference evidence="14" key="1">
    <citation type="submission" date="2021-03" db="EMBL/GenBank/DDBJ databases">
        <authorList>
            <person name="Tagirdzhanova G."/>
        </authorList>
    </citation>
    <scope>NUCLEOTIDE SEQUENCE</scope>
</reference>
<feature type="compositionally biased region" description="Basic and acidic residues" evidence="13">
    <location>
        <begin position="111"/>
        <end position="120"/>
    </location>
</feature>
<evidence type="ECO:0000256" key="7">
    <source>
        <dbReference type="ARBA" id="ARBA00039099"/>
    </source>
</evidence>
<name>A0A8H3G100_9LECA</name>
<feature type="compositionally biased region" description="Basic and acidic residues" evidence="13">
    <location>
        <begin position="197"/>
        <end position="206"/>
    </location>
</feature>
<dbReference type="Gene3D" id="3.30.56.70">
    <property type="entry name" value="N2,N2-dimethylguanosine tRNA methyltransferase, C-terminal domain"/>
    <property type="match status" value="1"/>
</dbReference>
<feature type="compositionally biased region" description="Basic and acidic residues" evidence="13">
    <location>
        <begin position="664"/>
        <end position="680"/>
    </location>
</feature>
<dbReference type="InterPro" id="IPR002905">
    <property type="entry name" value="Trm1"/>
</dbReference>
<evidence type="ECO:0000313" key="15">
    <source>
        <dbReference type="Proteomes" id="UP000664203"/>
    </source>
</evidence>
<dbReference type="SUPFAM" id="SSF53335">
    <property type="entry name" value="S-adenosyl-L-methionine-dependent methyltransferases"/>
    <property type="match status" value="1"/>
</dbReference>
<evidence type="ECO:0000256" key="10">
    <source>
        <dbReference type="ARBA" id="ARBA00082896"/>
    </source>
</evidence>
<dbReference type="AlphaFoldDB" id="A0A8H3G100"/>
<evidence type="ECO:0000256" key="12">
    <source>
        <dbReference type="PROSITE-ProRule" id="PRU00958"/>
    </source>
</evidence>
<feature type="region of interest" description="Disordered" evidence="13">
    <location>
        <begin position="664"/>
        <end position="757"/>
    </location>
</feature>
<proteinExistence type="inferred from homology"/>
<evidence type="ECO:0000256" key="6">
    <source>
        <dbReference type="ARBA" id="ARBA00022884"/>
    </source>
</evidence>
<evidence type="ECO:0000256" key="5">
    <source>
        <dbReference type="ARBA" id="ARBA00022694"/>
    </source>
</evidence>
<feature type="compositionally biased region" description="Basic and acidic residues" evidence="13">
    <location>
        <begin position="169"/>
        <end position="184"/>
    </location>
</feature>
<keyword evidence="6 12" id="KW-0694">RNA-binding</keyword>
<dbReference type="Gene3D" id="3.40.50.150">
    <property type="entry name" value="Vaccinia Virus protein VP39"/>
    <property type="match status" value="1"/>
</dbReference>
<evidence type="ECO:0000256" key="1">
    <source>
        <dbReference type="ARBA" id="ARBA00022555"/>
    </source>
</evidence>
<evidence type="ECO:0000256" key="9">
    <source>
        <dbReference type="ARBA" id="ARBA00077143"/>
    </source>
</evidence>
<keyword evidence="3 12" id="KW-0808">Transferase</keyword>
<dbReference type="GO" id="GO:0005634">
    <property type="term" value="C:nucleus"/>
    <property type="evidence" value="ECO:0007669"/>
    <property type="project" value="TreeGrafter"/>
</dbReference>
<feature type="region of interest" description="Disordered" evidence="13">
    <location>
        <begin position="153"/>
        <end position="208"/>
    </location>
</feature>
<feature type="region of interest" description="Disordered" evidence="13">
    <location>
        <begin position="1"/>
        <end position="26"/>
    </location>
</feature>
<dbReference type="EMBL" id="CAJPDR010000336">
    <property type="protein sequence ID" value="CAF9932789.1"/>
    <property type="molecule type" value="Genomic_DNA"/>
</dbReference>
<accession>A0A8H3G100</accession>
<keyword evidence="15" id="KW-1185">Reference proteome</keyword>
<dbReference type="EC" id="2.1.1.216" evidence="7"/>
<comment type="similarity">
    <text evidence="12">Belongs to the class I-like SAM-binding methyltransferase superfamily. Trm1 family.</text>
</comment>
<keyword evidence="4 12" id="KW-0949">S-adenosyl-L-methionine</keyword>
<keyword evidence="1 12" id="KW-0820">tRNA-binding</keyword>
<evidence type="ECO:0000313" key="14">
    <source>
        <dbReference type="EMBL" id="CAF9932789.1"/>
    </source>
</evidence>
<dbReference type="Pfam" id="PF02005">
    <property type="entry name" value="TRM"/>
    <property type="match status" value="2"/>
</dbReference>
<dbReference type="FunFam" id="3.30.56.70:FF:000001">
    <property type="entry name" value="tRNA (guanine(26)-N(2))-dimethyltransferase"/>
    <property type="match status" value="1"/>
</dbReference>
<feature type="region of interest" description="Disordered" evidence="13">
    <location>
        <begin position="509"/>
        <end position="536"/>
    </location>
</feature>
<dbReference type="InterPro" id="IPR029063">
    <property type="entry name" value="SAM-dependent_MTases_sf"/>
</dbReference>
<feature type="region of interest" description="Disordered" evidence="13">
    <location>
        <begin position="90"/>
        <end position="137"/>
    </location>
</feature>
<dbReference type="Proteomes" id="UP000664203">
    <property type="component" value="Unassembled WGS sequence"/>
</dbReference>
<comment type="catalytic activity">
    <reaction evidence="8">
        <text>guanosine(26) in tRNA + 2 S-adenosyl-L-methionine = N(2)-dimethylguanosine(26) in tRNA + 2 S-adenosyl-L-homocysteine + 2 H(+)</text>
        <dbReference type="Rhea" id="RHEA:43140"/>
        <dbReference type="Rhea" id="RHEA-COMP:10359"/>
        <dbReference type="Rhea" id="RHEA-COMP:10360"/>
        <dbReference type="ChEBI" id="CHEBI:15378"/>
        <dbReference type="ChEBI" id="CHEBI:57856"/>
        <dbReference type="ChEBI" id="CHEBI:59789"/>
        <dbReference type="ChEBI" id="CHEBI:74269"/>
        <dbReference type="ChEBI" id="CHEBI:74513"/>
        <dbReference type="EC" id="2.1.1.216"/>
    </reaction>
</comment>
<dbReference type="PANTHER" id="PTHR10631:SF3">
    <property type="entry name" value="TRNA (GUANINE(26)-N(2))-DIMETHYLTRANSFERASE"/>
    <property type="match status" value="1"/>
</dbReference>
<evidence type="ECO:0000256" key="11">
    <source>
        <dbReference type="ARBA" id="ARBA00083299"/>
    </source>
</evidence>
<dbReference type="InterPro" id="IPR042296">
    <property type="entry name" value="tRNA_met_Trm1_C"/>
</dbReference>
<dbReference type="GO" id="GO:0160104">
    <property type="term" value="F:tRNA (guanine(26)-N2)-dimethyltransferase activity"/>
    <property type="evidence" value="ECO:0007669"/>
    <property type="project" value="UniProtKB-EC"/>
</dbReference>